<evidence type="ECO:0000313" key="12">
    <source>
        <dbReference type="Proteomes" id="UP000305948"/>
    </source>
</evidence>
<dbReference type="Pfam" id="PF00067">
    <property type="entry name" value="p450"/>
    <property type="match status" value="1"/>
</dbReference>
<dbReference type="PANTHER" id="PTHR24305:SF166">
    <property type="entry name" value="CYTOCHROME P450 12A4, MITOCHONDRIAL-RELATED"/>
    <property type="match status" value="1"/>
</dbReference>
<feature type="binding site" description="axial binding residue" evidence="9">
    <location>
        <position position="474"/>
    </location>
    <ligand>
        <name>heme</name>
        <dbReference type="ChEBI" id="CHEBI:30413"/>
    </ligand>
    <ligandPart>
        <name>Fe</name>
        <dbReference type="ChEBI" id="CHEBI:18248"/>
    </ligandPart>
</feature>
<reference evidence="11 12" key="1">
    <citation type="journal article" date="2019" name="Nat. Ecol. Evol.">
        <title>Megaphylogeny resolves global patterns of mushroom evolution.</title>
        <authorList>
            <person name="Varga T."/>
            <person name="Krizsan K."/>
            <person name="Foldi C."/>
            <person name="Dima B."/>
            <person name="Sanchez-Garcia M."/>
            <person name="Sanchez-Ramirez S."/>
            <person name="Szollosi G.J."/>
            <person name="Szarkandi J.G."/>
            <person name="Papp V."/>
            <person name="Albert L."/>
            <person name="Andreopoulos W."/>
            <person name="Angelini C."/>
            <person name="Antonin V."/>
            <person name="Barry K.W."/>
            <person name="Bougher N.L."/>
            <person name="Buchanan P."/>
            <person name="Buyck B."/>
            <person name="Bense V."/>
            <person name="Catcheside P."/>
            <person name="Chovatia M."/>
            <person name="Cooper J."/>
            <person name="Damon W."/>
            <person name="Desjardin D."/>
            <person name="Finy P."/>
            <person name="Geml J."/>
            <person name="Haridas S."/>
            <person name="Hughes K."/>
            <person name="Justo A."/>
            <person name="Karasinski D."/>
            <person name="Kautmanova I."/>
            <person name="Kiss B."/>
            <person name="Kocsube S."/>
            <person name="Kotiranta H."/>
            <person name="LaButti K.M."/>
            <person name="Lechner B.E."/>
            <person name="Liimatainen K."/>
            <person name="Lipzen A."/>
            <person name="Lukacs Z."/>
            <person name="Mihaltcheva S."/>
            <person name="Morgado L.N."/>
            <person name="Niskanen T."/>
            <person name="Noordeloos M.E."/>
            <person name="Ohm R.A."/>
            <person name="Ortiz-Santana B."/>
            <person name="Ovrebo C."/>
            <person name="Racz N."/>
            <person name="Riley R."/>
            <person name="Savchenko A."/>
            <person name="Shiryaev A."/>
            <person name="Soop K."/>
            <person name="Spirin V."/>
            <person name="Szebenyi C."/>
            <person name="Tomsovsky M."/>
            <person name="Tulloss R.E."/>
            <person name="Uehling J."/>
            <person name="Grigoriev I.V."/>
            <person name="Vagvolgyi C."/>
            <person name="Papp T."/>
            <person name="Martin F.M."/>
            <person name="Miettinen O."/>
            <person name="Hibbett D.S."/>
            <person name="Nagy L.G."/>
        </authorList>
    </citation>
    <scope>NUCLEOTIDE SEQUENCE [LARGE SCALE GENOMIC DNA]</scope>
    <source>
        <strain evidence="11 12">OMC1185</strain>
    </source>
</reference>
<dbReference type="OrthoDB" id="1470350at2759"/>
<keyword evidence="12" id="KW-1185">Reference proteome</keyword>
<dbReference type="InterPro" id="IPR036396">
    <property type="entry name" value="Cyt_P450_sf"/>
</dbReference>
<name>A0A5C3NAS5_9AGAM</name>
<dbReference type="PRINTS" id="PR00385">
    <property type="entry name" value="P450"/>
</dbReference>
<feature type="signal peptide" evidence="10">
    <location>
        <begin position="1"/>
        <end position="16"/>
    </location>
</feature>
<evidence type="ECO:0000256" key="4">
    <source>
        <dbReference type="ARBA" id="ARBA00022617"/>
    </source>
</evidence>
<comment type="similarity">
    <text evidence="3">Belongs to the cytochrome P450 family.</text>
</comment>
<gene>
    <name evidence="11" type="ORF">OE88DRAFT_1656911</name>
</gene>
<dbReference type="GO" id="GO:0005506">
    <property type="term" value="F:iron ion binding"/>
    <property type="evidence" value="ECO:0007669"/>
    <property type="project" value="InterPro"/>
</dbReference>
<dbReference type="PRINTS" id="PR00465">
    <property type="entry name" value="EP450IV"/>
</dbReference>
<dbReference type="AlphaFoldDB" id="A0A5C3NAS5"/>
<evidence type="ECO:0000256" key="8">
    <source>
        <dbReference type="ARBA" id="ARBA00023033"/>
    </source>
</evidence>
<dbReference type="PANTHER" id="PTHR24305">
    <property type="entry name" value="CYTOCHROME P450"/>
    <property type="match status" value="1"/>
</dbReference>
<keyword evidence="10" id="KW-0732">Signal</keyword>
<comment type="cofactor">
    <cofactor evidence="1 9">
        <name>heme</name>
        <dbReference type="ChEBI" id="CHEBI:30413"/>
    </cofactor>
</comment>
<keyword evidence="8" id="KW-0503">Monooxygenase</keyword>
<dbReference type="Gene3D" id="1.10.630.10">
    <property type="entry name" value="Cytochrome P450"/>
    <property type="match status" value="1"/>
</dbReference>
<evidence type="ECO:0000256" key="5">
    <source>
        <dbReference type="ARBA" id="ARBA00022723"/>
    </source>
</evidence>
<dbReference type="SUPFAM" id="SSF48264">
    <property type="entry name" value="Cytochrome P450"/>
    <property type="match status" value="1"/>
</dbReference>
<evidence type="ECO:0000256" key="9">
    <source>
        <dbReference type="PIRSR" id="PIRSR602403-1"/>
    </source>
</evidence>
<evidence type="ECO:0000256" key="6">
    <source>
        <dbReference type="ARBA" id="ARBA00023002"/>
    </source>
</evidence>
<dbReference type="InterPro" id="IPR050121">
    <property type="entry name" value="Cytochrome_P450_monoxygenase"/>
</dbReference>
<protein>
    <submittedName>
        <fullName evidence="11">Cytochrome P450</fullName>
    </submittedName>
</protein>
<keyword evidence="6" id="KW-0560">Oxidoreductase</keyword>
<dbReference type="EMBL" id="ML213508">
    <property type="protein sequence ID" value="TFK53078.1"/>
    <property type="molecule type" value="Genomic_DNA"/>
</dbReference>
<dbReference type="GO" id="GO:0020037">
    <property type="term" value="F:heme binding"/>
    <property type="evidence" value="ECO:0007669"/>
    <property type="project" value="InterPro"/>
</dbReference>
<dbReference type="InterPro" id="IPR002403">
    <property type="entry name" value="Cyt_P450_E_grp-IV"/>
</dbReference>
<feature type="chain" id="PRO_5022713180" evidence="10">
    <location>
        <begin position="17"/>
        <end position="535"/>
    </location>
</feature>
<evidence type="ECO:0000256" key="10">
    <source>
        <dbReference type="SAM" id="SignalP"/>
    </source>
</evidence>
<dbReference type="STRING" id="5364.A0A5C3NAS5"/>
<accession>A0A5C3NAS5</accession>
<evidence type="ECO:0000256" key="2">
    <source>
        <dbReference type="ARBA" id="ARBA00005179"/>
    </source>
</evidence>
<evidence type="ECO:0000256" key="3">
    <source>
        <dbReference type="ARBA" id="ARBA00010617"/>
    </source>
</evidence>
<evidence type="ECO:0000256" key="1">
    <source>
        <dbReference type="ARBA" id="ARBA00001971"/>
    </source>
</evidence>
<keyword evidence="4 9" id="KW-0349">Heme</keyword>
<sequence>MPTIVALGTLLSVLLGVLFLRRTPRKSSLDKVPGPAAESFLTGHLLKLFDPSGPFHKNLVNAYGQVVKIQGLLGADQLYITDPRAISYILANDNGIFESPRQTVSLGNVLFGPGLGGVSGPQHKKQRKVLNPVFAPGHIKQITPTLFQVGRELQDLLSARVKSDGTELDVLRWCTRASIECLGRGILGYSFGDLDGQNQYADASNTLIPNVGKLRVFVPLLPLLRKLCPASLQRPVISALAAFWPNLKALKHDIDVLSDTALRIYNDACGASQDHLTGDDKNILTMLIEANSTVTAKEHLTRDEILGIISIIMFAGSDTTSNTLVRILEILARNPDVQARLKNELLSAFAGANDIEHGTLVQLPYLDAVVKETLRLHPPLVMMDRHTNEDAALPLLDPVTGTDQREISSIPVPRGTIVWMAIAMNNANEKVWGSDAKEFKPERWLSDLPPKLADAKMPGVLSPLMTFLGGPRACIGYRFPILEIKVLLASLLQCFEFRPSAAHTVHWRLAHIQAPYTENRPDAPSMPLCVLEERL</sequence>
<keyword evidence="5 9" id="KW-0479">Metal-binding</keyword>
<dbReference type="GO" id="GO:0016705">
    <property type="term" value="F:oxidoreductase activity, acting on paired donors, with incorporation or reduction of molecular oxygen"/>
    <property type="evidence" value="ECO:0007669"/>
    <property type="project" value="InterPro"/>
</dbReference>
<dbReference type="Proteomes" id="UP000305948">
    <property type="component" value="Unassembled WGS sequence"/>
</dbReference>
<organism evidence="11 12">
    <name type="scientific">Heliocybe sulcata</name>
    <dbReference type="NCBI Taxonomy" id="5364"/>
    <lineage>
        <taxon>Eukaryota</taxon>
        <taxon>Fungi</taxon>
        <taxon>Dikarya</taxon>
        <taxon>Basidiomycota</taxon>
        <taxon>Agaricomycotina</taxon>
        <taxon>Agaricomycetes</taxon>
        <taxon>Gloeophyllales</taxon>
        <taxon>Gloeophyllaceae</taxon>
        <taxon>Heliocybe</taxon>
    </lineage>
</organism>
<dbReference type="GO" id="GO:0004497">
    <property type="term" value="F:monooxygenase activity"/>
    <property type="evidence" value="ECO:0007669"/>
    <property type="project" value="UniProtKB-KW"/>
</dbReference>
<evidence type="ECO:0000313" key="11">
    <source>
        <dbReference type="EMBL" id="TFK53078.1"/>
    </source>
</evidence>
<evidence type="ECO:0000256" key="7">
    <source>
        <dbReference type="ARBA" id="ARBA00023004"/>
    </source>
</evidence>
<keyword evidence="7 9" id="KW-0408">Iron</keyword>
<proteinExistence type="inferred from homology"/>
<comment type="pathway">
    <text evidence="2">Secondary metabolite biosynthesis.</text>
</comment>
<dbReference type="InterPro" id="IPR001128">
    <property type="entry name" value="Cyt_P450"/>
</dbReference>